<feature type="modified residue" description="4-aspartylphosphate" evidence="12">
    <location>
        <position position="14"/>
    </location>
</feature>
<evidence type="ECO:0000256" key="7">
    <source>
        <dbReference type="ARBA" id="ARBA00023125"/>
    </source>
</evidence>
<keyword evidence="7 13" id="KW-0238">DNA-binding</keyword>
<dbReference type="Proteomes" id="UP000185427">
    <property type="component" value="Chromosome"/>
</dbReference>
<gene>
    <name evidence="17" type="ORF">BUW47_00375</name>
    <name evidence="16" type="ORF">LACFE_CDS1640</name>
</gene>
<sequence>MALYQGGVDPLIADVMMPTMDGFTMVKEMRAAGFEQPVLMLTAKTTITDKTTGFTSGADDYLTKPVDLAELKLRVAALLRRAKINSARQITIGQTILNEENFTLTINGHSTTLAKKEFLLLFTLLSYPNKIFTQAQLLDQIWGIDSASTEDTVKTHVSKVRKLLKDSNDVKITTIRGLGYKGEICHD</sequence>
<evidence type="ECO:0000256" key="4">
    <source>
        <dbReference type="ARBA" id="ARBA00023012"/>
    </source>
</evidence>
<dbReference type="PROSITE" id="PS51755">
    <property type="entry name" value="OMPR_PHOB"/>
    <property type="match status" value="1"/>
</dbReference>
<dbReference type="GO" id="GO:0006355">
    <property type="term" value="P:regulation of DNA-templated transcription"/>
    <property type="evidence" value="ECO:0007669"/>
    <property type="project" value="InterPro"/>
</dbReference>
<protein>
    <recommendedName>
        <fullName evidence="11">Heme response regulator HssR</fullName>
    </recommendedName>
</protein>
<comment type="function">
    <text evidence="10">Member of the two-component regulatory system HssS/HssR involved in intracellular heme homeostasis and tempering of staphylococcal virulence. Phosphorylated HssR binds to a direct repeat sequence within hrtAB promoter and activates the expression of hrtAB, an efflux pump, in response to extracellular heme, hemin, hemoglobin or blood.</text>
</comment>
<dbReference type="InterPro" id="IPR039420">
    <property type="entry name" value="WalR-like"/>
</dbReference>
<evidence type="ECO:0000256" key="11">
    <source>
        <dbReference type="ARBA" id="ARBA00039976"/>
    </source>
</evidence>
<dbReference type="GO" id="GO:0032993">
    <property type="term" value="C:protein-DNA complex"/>
    <property type="evidence" value="ECO:0007669"/>
    <property type="project" value="TreeGrafter"/>
</dbReference>
<dbReference type="GO" id="GO:0000156">
    <property type="term" value="F:phosphorelay response regulator activity"/>
    <property type="evidence" value="ECO:0007669"/>
    <property type="project" value="TreeGrafter"/>
</dbReference>
<dbReference type="Gene3D" id="3.40.50.2300">
    <property type="match status" value="1"/>
</dbReference>
<keyword evidence="5" id="KW-0805">Transcription regulation</keyword>
<feature type="domain" description="OmpR/PhoB-type" evidence="15">
    <location>
        <begin position="87"/>
        <end position="184"/>
    </location>
</feature>
<evidence type="ECO:0000256" key="3">
    <source>
        <dbReference type="ARBA" id="ARBA00022553"/>
    </source>
</evidence>
<dbReference type="SUPFAM" id="SSF52172">
    <property type="entry name" value="CheY-like"/>
    <property type="match status" value="1"/>
</dbReference>
<dbReference type="CDD" id="cd00383">
    <property type="entry name" value="trans_reg_C"/>
    <property type="match status" value="1"/>
</dbReference>
<evidence type="ECO:0000313" key="19">
    <source>
        <dbReference type="Proteomes" id="UP000185427"/>
    </source>
</evidence>
<dbReference type="PANTHER" id="PTHR48111">
    <property type="entry name" value="REGULATOR OF RPOS"/>
    <property type="match status" value="1"/>
</dbReference>
<dbReference type="InterPro" id="IPR001789">
    <property type="entry name" value="Sig_transdc_resp-reg_receiver"/>
</dbReference>
<evidence type="ECO:0000256" key="9">
    <source>
        <dbReference type="ARBA" id="ARBA00023163"/>
    </source>
</evidence>
<dbReference type="Gene3D" id="1.10.10.10">
    <property type="entry name" value="Winged helix-like DNA-binding domain superfamily/Winged helix DNA-binding domain"/>
    <property type="match status" value="1"/>
</dbReference>
<evidence type="ECO:0000256" key="8">
    <source>
        <dbReference type="ARBA" id="ARBA00023159"/>
    </source>
</evidence>
<keyword evidence="8" id="KW-0010">Activator</keyword>
<evidence type="ECO:0000256" key="5">
    <source>
        <dbReference type="ARBA" id="ARBA00023015"/>
    </source>
</evidence>
<comment type="subcellular location">
    <subcellularLocation>
        <location evidence="1">Cytoplasm</location>
    </subcellularLocation>
</comment>
<dbReference type="SUPFAM" id="SSF46894">
    <property type="entry name" value="C-terminal effector domain of the bipartite response regulators"/>
    <property type="match status" value="1"/>
</dbReference>
<dbReference type="PATRIC" id="fig|1613.112.peg.1719"/>
<dbReference type="InterPro" id="IPR011006">
    <property type="entry name" value="CheY-like_superfamily"/>
</dbReference>
<dbReference type="GO" id="GO:0000976">
    <property type="term" value="F:transcription cis-regulatory region binding"/>
    <property type="evidence" value="ECO:0007669"/>
    <property type="project" value="TreeGrafter"/>
</dbReference>
<dbReference type="PROSITE" id="PS50110">
    <property type="entry name" value="RESPONSE_REGULATORY"/>
    <property type="match status" value="1"/>
</dbReference>
<dbReference type="Gene3D" id="6.10.250.690">
    <property type="match status" value="1"/>
</dbReference>
<evidence type="ECO:0000313" key="16">
    <source>
        <dbReference type="EMBL" id="AOR75084.1"/>
    </source>
</evidence>
<keyword evidence="4" id="KW-0902">Two-component regulatory system</keyword>
<dbReference type="Proteomes" id="UP000094714">
    <property type="component" value="Chromosome"/>
</dbReference>
<organism evidence="16 18">
    <name type="scientific">Limosilactobacillus fermentum</name>
    <name type="common">Lactobacillus fermentum</name>
    <dbReference type="NCBI Taxonomy" id="1613"/>
    <lineage>
        <taxon>Bacteria</taxon>
        <taxon>Bacillati</taxon>
        <taxon>Bacillota</taxon>
        <taxon>Bacilli</taxon>
        <taxon>Lactobacillales</taxon>
        <taxon>Lactobacillaceae</taxon>
        <taxon>Limosilactobacillus</taxon>
    </lineage>
</organism>
<dbReference type="Pfam" id="PF00072">
    <property type="entry name" value="Response_reg"/>
    <property type="match status" value="1"/>
</dbReference>
<evidence type="ECO:0000256" key="10">
    <source>
        <dbReference type="ARBA" id="ARBA00037471"/>
    </source>
</evidence>
<dbReference type="EMBL" id="CP017151">
    <property type="protein sequence ID" value="AOR75084.1"/>
    <property type="molecule type" value="Genomic_DNA"/>
</dbReference>
<evidence type="ECO:0000256" key="13">
    <source>
        <dbReference type="PROSITE-ProRule" id="PRU01091"/>
    </source>
</evidence>
<evidence type="ECO:0000259" key="14">
    <source>
        <dbReference type="PROSITE" id="PS50110"/>
    </source>
</evidence>
<evidence type="ECO:0000313" key="18">
    <source>
        <dbReference type="Proteomes" id="UP000094714"/>
    </source>
</evidence>
<dbReference type="OrthoDB" id="9790442at2"/>
<evidence type="ECO:0000256" key="1">
    <source>
        <dbReference type="ARBA" id="ARBA00004496"/>
    </source>
</evidence>
<name>A0A0G9GGF1_LIMFE</name>
<accession>A0A0G9GGF1</accession>
<feature type="domain" description="Response regulatory" evidence="14">
    <location>
        <begin position="1"/>
        <end position="79"/>
    </location>
</feature>
<dbReference type="InterPro" id="IPR001867">
    <property type="entry name" value="OmpR/PhoB-type_DNA-bd"/>
</dbReference>
<dbReference type="SMART" id="SM00862">
    <property type="entry name" value="Trans_reg_C"/>
    <property type="match status" value="1"/>
</dbReference>
<dbReference type="Pfam" id="PF00486">
    <property type="entry name" value="Trans_reg_C"/>
    <property type="match status" value="1"/>
</dbReference>
<evidence type="ECO:0000256" key="12">
    <source>
        <dbReference type="PROSITE-ProRule" id="PRU00169"/>
    </source>
</evidence>
<dbReference type="EMBL" id="CP019030">
    <property type="protein sequence ID" value="APU45014.1"/>
    <property type="molecule type" value="Genomic_DNA"/>
</dbReference>
<reference evidence="17 19" key="2">
    <citation type="submission" date="2016-12" db="EMBL/GenBank/DDBJ databases">
        <title>Complete Genome Sequence of Lactobacillus fermentum Strain SNUV175, a Probiotic for Treatment of Bacterial Vaginosis.</title>
        <authorList>
            <person name="Lee S."/>
            <person name="You H.J."/>
            <person name="Kwon B."/>
            <person name="Ko G."/>
        </authorList>
    </citation>
    <scope>NUCLEOTIDE SEQUENCE [LARGE SCALE GENOMIC DNA]</scope>
    <source>
        <strain evidence="17 19">SNUV175</strain>
    </source>
</reference>
<evidence type="ECO:0000256" key="6">
    <source>
        <dbReference type="ARBA" id="ARBA00023026"/>
    </source>
</evidence>
<keyword evidence="3 12" id="KW-0597">Phosphoprotein</keyword>
<proteinExistence type="predicted"/>
<dbReference type="RefSeq" id="WP_023466734.1">
    <property type="nucleotide sequence ID" value="NZ_AP024320.1"/>
</dbReference>
<keyword evidence="9" id="KW-0804">Transcription</keyword>
<evidence type="ECO:0000259" key="15">
    <source>
        <dbReference type="PROSITE" id="PS51755"/>
    </source>
</evidence>
<keyword evidence="2" id="KW-0963">Cytoplasm</keyword>
<dbReference type="InterPro" id="IPR016032">
    <property type="entry name" value="Sig_transdc_resp-reg_C-effctor"/>
</dbReference>
<evidence type="ECO:0000256" key="2">
    <source>
        <dbReference type="ARBA" id="ARBA00022490"/>
    </source>
</evidence>
<keyword evidence="6" id="KW-0843">Virulence</keyword>
<feature type="DNA-binding region" description="OmpR/PhoB-type" evidence="13">
    <location>
        <begin position="87"/>
        <end position="184"/>
    </location>
</feature>
<dbReference type="PANTHER" id="PTHR48111:SF49">
    <property type="entry name" value="HEME RESPONSE REGULATOR HSSR"/>
    <property type="match status" value="1"/>
</dbReference>
<dbReference type="GeneID" id="83714838"/>
<dbReference type="AlphaFoldDB" id="A0A0G9GGF1"/>
<reference evidence="16 18" key="1">
    <citation type="submission" date="2016-09" db="EMBL/GenBank/DDBJ databases">
        <title>Genome Sequence of the Lactobacillus fermentum strain NCC2970 (CNCM I-5068).</title>
        <authorList>
            <person name="Barretto C."/>
            <person name="Ngom-Bru C."/>
            <person name="Genevaz A."/>
            <person name="Fournier C."/>
            <person name="Moine D."/>
            <person name="Kassam M."/>
            <person name="Iltis A."/>
            <person name="Sagory-Zalkind P."/>
            <person name="Faucherand G."/>
            <person name="Descombes P."/>
            <person name="Duboux S."/>
        </authorList>
    </citation>
    <scope>NUCLEOTIDE SEQUENCE [LARGE SCALE GENOMIC DNA]</scope>
    <source>
        <strain evidence="16 18">NCC2970</strain>
    </source>
</reference>
<dbReference type="InterPro" id="IPR036388">
    <property type="entry name" value="WH-like_DNA-bd_sf"/>
</dbReference>
<dbReference type="GO" id="GO:0005829">
    <property type="term" value="C:cytosol"/>
    <property type="evidence" value="ECO:0007669"/>
    <property type="project" value="TreeGrafter"/>
</dbReference>
<evidence type="ECO:0000313" key="17">
    <source>
        <dbReference type="EMBL" id="APU45014.1"/>
    </source>
</evidence>